<dbReference type="GeneID" id="63690177"/>
<evidence type="ECO:0000313" key="1">
    <source>
        <dbReference type="EMBL" id="EJU01960.1"/>
    </source>
</evidence>
<dbReference type="RefSeq" id="XP_040628857.1">
    <property type="nucleotide sequence ID" value="XM_040775115.1"/>
</dbReference>
<dbReference type="EMBL" id="JH795863">
    <property type="protein sequence ID" value="EJU01960.1"/>
    <property type="molecule type" value="Genomic_DNA"/>
</dbReference>
<sequence>MCEQAKEQDELHLGVLVSMDWFNPNQSSIAEAHSTGPLSVCIANLPPEL</sequence>
<name>M5G196_DACPD</name>
<dbReference type="AlphaFoldDB" id="M5G196"/>
<reference evidence="1 2" key="1">
    <citation type="journal article" date="2012" name="Science">
        <title>The Paleozoic origin of enzymatic lignin decomposition reconstructed from 31 fungal genomes.</title>
        <authorList>
            <person name="Floudas D."/>
            <person name="Binder M."/>
            <person name="Riley R."/>
            <person name="Barry K."/>
            <person name="Blanchette R.A."/>
            <person name="Henrissat B."/>
            <person name="Martinez A.T."/>
            <person name="Otillar R."/>
            <person name="Spatafora J.W."/>
            <person name="Yadav J.S."/>
            <person name="Aerts A."/>
            <person name="Benoit I."/>
            <person name="Boyd A."/>
            <person name="Carlson A."/>
            <person name="Copeland A."/>
            <person name="Coutinho P.M."/>
            <person name="de Vries R.P."/>
            <person name="Ferreira P."/>
            <person name="Findley K."/>
            <person name="Foster B."/>
            <person name="Gaskell J."/>
            <person name="Glotzer D."/>
            <person name="Gorecki P."/>
            <person name="Heitman J."/>
            <person name="Hesse C."/>
            <person name="Hori C."/>
            <person name="Igarashi K."/>
            <person name="Jurgens J.A."/>
            <person name="Kallen N."/>
            <person name="Kersten P."/>
            <person name="Kohler A."/>
            <person name="Kuees U."/>
            <person name="Kumar T.K.A."/>
            <person name="Kuo A."/>
            <person name="LaButti K."/>
            <person name="Larrondo L.F."/>
            <person name="Lindquist E."/>
            <person name="Ling A."/>
            <person name="Lombard V."/>
            <person name="Lucas S."/>
            <person name="Lundell T."/>
            <person name="Martin R."/>
            <person name="McLaughlin D.J."/>
            <person name="Morgenstern I."/>
            <person name="Morin E."/>
            <person name="Murat C."/>
            <person name="Nagy L.G."/>
            <person name="Nolan M."/>
            <person name="Ohm R.A."/>
            <person name="Patyshakuliyeva A."/>
            <person name="Rokas A."/>
            <person name="Ruiz-Duenas F.J."/>
            <person name="Sabat G."/>
            <person name="Salamov A."/>
            <person name="Samejima M."/>
            <person name="Schmutz J."/>
            <person name="Slot J.C."/>
            <person name="St John F."/>
            <person name="Stenlid J."/>
            <person name="Sun H."/>
            <person name="Sun S."/>
            <person name="Syed K."/>
            <person name="Tsang A."/>
            <person name="Wiebenga A."/>
            <person name="Young D."/>
            <person name="Pisabarro A."/>
            <person name="Eastwood D.C."/>
            <person name="Martin F."/>
            <person name="Cullen D."/>
            <person name="Grigoriev I.V."/>
            <person name="Hibbett D.S."/>
        </authorList>
    </citation>
    <scope>NUCLEOTIDE SEQUENCE [LARGE SCALE GENOMIC DNA]</scope>
    <source>
        <strain evidence="1 2">DJM-731 SS1</strain>
    </source>
</reference>
<dbReference type="HOGENOM" id="CLU_3143035_0_0_1"/>
<gene>
    <name evidence="1" type="ORF">DACRYDRAFT_52513</name>
</gene>
<accession>M5G196</accession>
<proteinExistence type="predicted"/>
<dbReference type="Proteomes" id="UP000030653">
    <property type="component" value="Unassembled WGS sequence"/>
</dbReference>
<evidence type="ECO:0000313" key="2">
    <source>
        <dbReference type="Proteomes" id="UP000030653"/>
    </source>
</evidence>
<keyword evidence="2" id="KW-1185">Reference proteome</keyword>
<organism evidence="1 2">
    <name type="scientific">Dacryopinax primogenitus (strain DJM 731)</name>
    <name type="common">Brown rot fungus</name>
    <dbReference type="NCBI Taxonomy" id="1858805"/>
    <lineage>
        <taxon>Eukaryota</taxon>
        <taxon>Fungi</taxon>
        <taxon>Dikarya</taxon>
        <taxon>Basidiomycota</taxon>
        <taxon>Agaricomycotina</taxon>
        <taxon>Dacrymycetes</taxon>
        <taxon>Dacrymycetales</taxon>
        <taxon>Dacrymycetaceae</taxon>
        <taxon>Dacryopinax</taxon>
    </lineage>
</organism>
<protein>
    <submittedName>
        <fullName evidence="1">Uncharacterized protein</fullName>
    </submittedName>
</protein>